<feature type="signal peptide" evidence="1">
    <location>
        <begin position="1"/>
        <end position="21"/>
    </location>
</feature>
<reference evidence="2 3" key="1">
    <citation type="submission" date="2019-02" db="EMBL/GenBank/DDBJ databases">
        <title>Deep-cultivation of Planctomycetes and their phenomic and genomic characterization uncovers novel biology.</title>
        <authorList>
            <person name="Wiegand S."/>
            <person name="Jogler M."/>
            <person name="Boedeker C."/>
            <person name="Pinto D."/>
            <person name="Vollmers J."/>
            <person name="Rivas-Marin E."/>
            <person name="Kohn T."/>
            <person name="Peeters S.H."/>
            <person name="Heuer A."/>
            <person name="Rast P."/>
            <person name="Oberbeckmann S."/>
            <person name="Bunk B."/>
            <person name="Jeske O."/>
            <person name="Meyerdierks A."/>
            <person name="Storesund J.E."/>
            <person name="Kallscheuer N."/>
            <person name="Luecker S."/>
            <person name="Lage O.M."/>
            <person name="Pohl T."/>
            <person name="Merkel B.J."/>
            <person name="Hornburger P."/>
            <person name="Mueller R.-W."/>
            <person name="Bruemmer F."/>
            <person name="Labrenz M."/>
            <person name="Spormann A.M."/>
            <person name="Op den Camp H."/>
            <person name="Overmann J."/>
            <person name="Amann R."/>
            <person name="Jetten M.S.M."/>
            <person name="Mascher T."/>
            <person name="Medema M.H."/>
            <person name="Devos D.P."/>
            <person name="Kaster A.-K."/>
            <person name="Ovreas L."/>
            <person name="Rohde M."/>
            <person name="Galperin M.Y."/>
            <person name="Jogler C."/>
        </authorList>
    </citation>
    <scope>NUCLEOTIDE SEQUENCE [LARGE SCALE GENOMIC DNA]</scope>
    <source>
        <strain evidence="2 3">Pla133</strain>
    </source>
</reference>
<evidence type="ECO:0000313" key="3">
    <source>
        <dbReference type="Proteomes" id="UP000316921"/>
    </source>
</evidence>
<dbReference type="Proteomes" id="UP000316921">
    <property type="component" value="Chromosome"/>
</dbReference>
<evidence type="ECO:0000313" key="2">
    <source>
        <dbReference type="EMBL" id="QDU66143.1"/>
    </source>
</evidence>
<accession>A0A518BGV1</accession>
<dbReference type="RefSeq" id="WP_145063436.1">
    <property type="nucleotide sequence ID" value="NZ_CP036287.1"/>
</dbReference>
<proteinExistence type="predicted"/>
<evidence type="ECO:0000256" key="1">
    <source>
        <dbReference type="SAM" id="SignalP"/>
    </source>
</evidence>
<name>A0A518BGV1_9BACT</name>
<protein>
    <submittedName>
        <fullName evidence="2">Uncharacterized protein</fullName>
    </submittedName>
</protein>
<keyword evidence="1" id="KW-0732">Signal</keyword>
<dbReference type="AlphaFoldDB" id="A0A518BGV1"/>
<gene>
    <name evidence="2" type="ORF">Pla133_12090</name>
</gene>
<feature type="chain" id="PRO_5021760796" evidence="1">
    <location>
        <begin position="22"/>
        <end position="215"/>
    </location>
</feature>
<dbReference type="EMBL" id="CP036287">
    <property type="protein sequence ID" value="QDU66143.1"/>
    <property type="molecule type" value="Genomic_DNA"/>
</dbReference>
<keyword evidence="3" id="KW-1185">Reference proteome</keyword>
<dbReference type="KEGG" id="pbap:Pla133_12090"/>
<sequence precursor="true">MRLASLALAAGSLLFAAALVAAEQPAPTDRAARPVVSLVDADAGTLVEIPGLGVGLLKTRVFPIAPASAETVALGIGAGPSNPSGENSLVEVGACCAFNPKPCPTAPGAYSGGDSIYLNAYWTETIPVNPGNEWIAGLTVGVKLPNGSTIALLDGFRFNFGDLSFAAGVELGFCAALQVDLPDITIPLGPIEQGFGISTIQGGFAPVTVNSFSIN</sequence>
<organism evidence="2 3">
    <name type="scientific">Engelhardtia mirabilis</name>
    <dbReference type="NCBI Taxonomy" id="2528011"/>
    <lineage>
        <taxon>Bacteria</taxon>
        <taxon>Pseudomonadati</taxon>
        <taxon>Planctomycetota</taxon>
        <taxon>Planctomycetia</taxon>
        <taxon>Planctomycetia incertae sedis</taxon>
        <taxon>Engelhardtia</taxon>
    </lineage>
</organism>